<keyword evidence="5" id="KW-0539">Nucleus</keyword>
<keyword evidence="2" id="KW-0963">Cytoplasm</keyword>
<keyword evidence="8" id="KW-1185">Reference proteome</keyword>
<feature type="region of interest" description="Disordered" evidence="6">
    <location>
        <begin position="67"/>
        <end position="91"/>
    </location>
</feature>
<dbReference type="InterPro" id="IPR026126">
    <property type="entry name" value="BABAM1"/>
</dbReference>
<evidence type="ECO:0000256" key="6">
    <source>
        <dbReference type="SAM" id="MobiDB-lite"/>
    </source>
</evidence>
<dbReference type="Proteomes" id="UP001151532">
    <property type="component" value="Chromosome 18"/>
</dbReference>
<dbReference type="OrthoDB" id="547311at2759"/>
<dbReference type="PANTHER" id="PTHR15660:SF1">
    <property type="entry name" value="BRISC AND BRCA1-A COMPLEX MEMBER 1"/>
    <property type="match status" value="1"/>
</dbReference>
<keyword evidence="3" id="KW-0227">DNA damage</keyword>
<evidence type="ECO:0000313" key="8">
    <source>
        <dbReference type="Proteomes" id="UP001151532"/>
    </source>
</evidence>
<keyword evidence="4" id="KW-0234">DNA repair</keyword>
<dbReference type="GO" id="GO:0070552">
    <property type="term" value="C:BRISC complex"/>
    <property type="evidence" value="ECO:0007669"/>
    <property type="project" value="InterPro"/>
</dbReference>
<organism evidence="7 8">
    <name type="scientific">Salix purpurea</name>
    <name type="common">Purple osier willow</name>
    <dbReference type="NCBI Taxonomy" id="77065"/>
    <lineage>
        <taxon>Eukaryota</taxon>
        <taxon>Viridiplantae</taxon>
        <taxon>Streptophyta</taxon>
        <taxon>Embryophyta</taxon>
        <taxon>Tracheophyta</taxon>
        <taxon>Spermatophyta</taxon>
        <taxon>Magnoliopsida</taxon>
        <taxon>eudicotyledons</taxon>
        <taxon>Gunneridae</taxon>
        <taxon>Pentapetalae</taxon>
        <taxon>rosids</taxon>
        <taxon>fabids</taxon>
        <taxon>Malpighiales</taxon>
        <taxon>Salicaceae</taxon>
        <taxon>Saliceae</taxon>
        <taxon>Salix</taxon>
    </lineage>
</organism>
<name>A0A9Q0ZFL1_SALPP</name>
<sequence length="91" mass="10184">MYLHDKPGPDNCPQEVYDALVDTLEHVSQYEGYIHETGQGVRILLRYMSVLLSHPQQRCAQEMMDLPKSLTKRSPASDPANAEEGAPISSQ</sequence>
<dbReference type="GO" id="GO:0045739">
    <property type="term" value="P:positive regulation of DNA repair"/>
    <property type="evidence" value="ECO:0007669"/>
    <property type="project" value="InterPro"/>
</dbReference>
<dbReference type="AlphaFoldDB" id="A0A9Q0ZFL1"/>
<comment type="caution">
    <text evidence="7">The sequence shown here is derived from an EMBL/GenBank/DDBJ whole genome shotgun (WGS) entry which is preliminary data.</text>
</comment>
<evidence type="ECO:0000313" key="7">
    <source>
        <dbReference type="EMBL" id="KAJ6732612.1"/>
    </source>
</evidence>
<dbReference type="PANTHER" id="PTHR15660">
    <property type="entry name" value="BRISC AND BRCA1-A COMPLEX MEMBER 1"/>
    <property type="match status" value="1"/>
</dbReference>
<comment type="subcellular location">
    <subcellularLocation>
        <location evidence="1">Nucleus</location>
    </subcellularLocation>
</comment>
<evidence type="ECO:0000256" key="3">
    <source>
        <dbReference type="ARBA" id="ARBA00022763"/>
    </source>
</evidence>
<evidence type="ECO:0000256" key="4">
    <source>
        <dbReference type="ARBA" id="ARBA00023204"/>
    </source>
</evidence>
<evidence type="ECO:0000256" key="5">
    <source>
        <dbReference type="ARBA" id="ARBA00023242"/>
    </source>
</evidence>
<accession>A0A9Q0ZFL1</accession>
<dbReference type="EMBL" id="JAPFFK010000012">
    <property type="protein sequence ID" value="KAJ6732612.1"/>
    <property type="molecule type" value="Genomic_DNA"/>
</dbReference>
<proteinExistence type="predicted"/>
<evidence type="ECO:0000256" key="1">
    <source>
        <dbReference type="ARBA" id="ARBA00004123"/>
    </source>
</evidence>
<dbReference type="GO" id="GO:0006281">
    <property type="term" value="P:DNA repair"/>
    <property type="evidence" value="ECO:0007669"/>
    <property type="project" value="UniProtKB-KW"/>
</dbReference>
<evidence type="ECO:0000256" key="2">
    <source>
        <dbReference type="ARBA" id="ARBA00022490"/>
    </source>
</evidence>
<protein>
    <submittedName>
        <fullName evidence="7">Uncharacterized protein</fullName>
    </submittedName>
</protein>
<reference evidence="7" key="1">
    <citation type="submission" date="2022-11" db="EMBL/GenBank/DDBJ databases">
        <authorList>
            <person name="Hyden B.L."/>
            <person name="Feng K."/>
            <person name="Yates T."/>
            <person name="Jawdy S."/>
            <person name="Smart L.B."/>
            <person name="Muchero W."/>
        </authorList>
    </citation>
    <scope>NUCLEOTIDE SEQUENCE</scope>
    <source>
        <tissue evidence="7">Shoot tip</tissue>
    </source>
</reference>
<gene>
    <name evidence="7" type="ORF">OIU79_003655</name>
</gene>
<reference evidence="7" key="2">
    <citation type="journal article" date="2023" name="Int. J. Mol. Sci.">
        <title>De Novo Assembly and Annotation of 11 Diverse Shrub Willow (Salix) Genomes Reveals Novel Gene Organization in Sex-Linked Regions.</title>
        <authorList>
            <person name="Hyden B."/>
            <person name="Feng K."/>
            <person name="Yates T.B."/>
            <person name="Jawdy S."/>
            <person name="Cereghino C."/>
            <person name="Smart L.B."/>
            <person name="Muchero W."/>
        </authorList>
    </citation>
    <scope>NUCLEOTIDE SEQUENCE</scope>
    <source>
        <tissue evidence="7">Shoot tip</tissue>
    </source>
</reference>